<gene>
    <name evidence="2" type="ORF">I3842_10G075900</name>
</gene>
<feature type="chain" id="PRO_5037295331" description="Secreted protein" evidence="1">
    <location>
        <begin position="25"/>
        <end position="84"/>
    </location>
</feature>
<sequence length="84" mass="9823">MRAGRGISWALFFIFFLFFNASYLDENWCTTVLYTAHQIKCLLTCLCLKQNVNPLILKQTHPLKTSPLTQTHYFFPRLNNFSSS</sequence>
<evidence type="ECO:0000313" key="2">
    <source>
        <dbReference type="EMBL" id="KAG6691679.1"/>
    </source>
</evidence>
<organism evidence="2 3">
    <name type="scientific">Carya illinoinensis</name>
    <name type="common">Pecan</name>
    <dbReference type="NCBI Taxonomy" id="32201"/>
    <lineage>
        <taxon>Eukaryota</taxon>
        <taxon>Viridiplantae</taxon>
        <taxon>Streptophyta</taxon>
        <taxon>Embryophyta</taxon>
        <taxon>Tracheophyta</taxon>
        <taxon>Spermatophyta</taxon>
        <taxon>Magnoliopsida</taxon>
        <taxon>eudicotyledons</taxon>
        <taxon>Gunneridae</taxon>
        <taxon>Pentapetalae</taxon>
        <taxon>rosids</taxon>
        <taxon>fabids</taxon>
        <taxon>Fagales</taxon>
        <taxon>Juglandaceae</taxon>
        <taxon>Carya</taxon>
    </lineage>
</organism>
<evidence type="ECO:0000313" key="3">
    <source>
        <dbReference type="Proteomes" id="UP000811246"/>
    </source>
</evidence>
<name>A0A922DVV5_CARIL</name>
<accession>A0A922DVV5</accession>
<evidence type="ECO:0008006" key="4">
    <source>
        <dbReference type="Google" id="ProtNLM"/>
    </source>
</evidence>
<dbReference type="EMBL" id="CM031834">
    <property type="protein sequence ID" value="KAG6691679.1"/>
    <property type="molecule type" value="Genomic_DNA"/>
</dbReference>
<keyword evidence="1" id="KW-0732">Signal</keyword>
<comment type="caution">
    <text evidence="2">The sequence shown here is derived from an EMBL/GenBank/DDBJ whole genome shotgun (WGS) entry which is preliminary data.</text>
</comment>
<reference evidence="2" key="1">
    <citation type="submission" date="2021-01" db="EMBL/GenBank/DDBJ databases">
        <authorList>
            <person name="Lovell J.T."/>
            <person name="Bentley N."/>
            <person name="Bhattarai G."/>
            <person name="Jenkins J.W."/>
            <person name="Sreedasyam A."/>
            <person name="Alarcon Y."/>
            <person name="Bock C."/>
            <person name="Boston L."/>
            <person name="Carlson J."/>
            <person name="Cervantes K."/>
            <person name="Clermont K."/>
            <person name="Krom N."/>
            <person name="Kubenka K."/>
            <person name="Mamidi S."/>
            <person name="Mattison C."/>
            <person name="Monteros M."/>
            <person name="Pisani C."/>
            <person name="Plott C."/>
            <person name="Rajasekar S."/>
            <person name="Rhein H.S."/>
            <person name="Rohla C."/>
            <person name="Song M."/>
            <person name="Hilaire R.S."/>
            <person name="Shu S."/>
            <person name="Wells L."/>
            <person name="Wang X."/>
            <person name="Webber J."/>
            <person name="Heerema R.J."/>
            <person name="Klein P."/>
            <person name="Conner P."/>
            <person name="Grauke L."/>
            <person name="Grimwood J."/>
            <person name="Schmutz J."/>
            <person name="Randall J.J."/>
        </authorList>
    </citation>
    <scope>NUCLEOTIDE SEQUENCE</scope>
    <source>
        <tissue evidence="2">Leaf</tissue>
    </source>
</reference>
<evidence type="ECO:0000256" key="1">
    <source>
        <dbReference type="SAM" id="SignalP"/>
    </source>
</evidence>
<protein>
    <recommendedName>
        <fullName evidence="4">Secreted protein</fullName>
    </recommendedName>
</protein>
<dbReference type="Proteomes" id="UP000811246">
    <property type="component" value="Chromosome 10"/>
</dbReference>
<feature type="signal peptide" evidence="1">
    <location>
        <begin position="1"/>
        <end position="24"/>
    </location>
</feature>
<proteinExistence type="predicted"/>
<dbReference type="AlphaFoldDB" id="A0A922DVV5"/>